<dbReference type="PRINTS" id="PR00702">
    <property type="entry name" value="ACRIFLAVINRP"/>
</dbReference>
<reference evidence="2" key="1">
    <citation type="journal article" date="2020" name="mSystems">
        <title>Genome- and Community-Level Interaction Insights into Carbon Utilization and Element Cycling Functions of Hydrothermarchaeota in Hydrothermal Sediment.</title>
        <authorList>
            <person name="Zhou Z."/>
            <person name="Liu Y."/>
            <person name="Xu W."/>
            <person name="Pan J."/>
            <person name="Luo Z.H."/>
            <person name="Li M."/>
        </authorList>
    </citation>
    <scope>NUCLEOTIDE SEQUENCE [LARGE SCALE GENOMIC DNA]</scope>
    <source>
        <strain evidence="2">HyVt-483</strain>
    </source>
</reference>
<organism evidence="2">
    <name type="scientific">Thermosulfurimonas dismutans</name>
    <dbReference type="NCBI Taxonomy" id="999894"/>
    <lineage>
        <taxon>Bacteria</taxon>
        <taxon>Pseudomonadati</taxon>
        <taxon>Thermodesulfobacteriota</taxon>
        <taxon>Thermodesulfobacteria</taxon>
        <taxon>Thermodesulfobacteriales</taxon>
        <taxon>Thermodesulfobacteriaceae</taxon>
        <taxon>Thermosulfurimonas</taxon>
    </lineage>
</organism>
<dbReference type="Gene3D" id="3.30.70.1320">
    <property type="entry name" value="Multidrug efflux transporter AcrB pore domain like"/>
    <property type="match status" value="1"/>
</dbReference>
<accession>A0A7C3CHE7</accession>
<dbReference type="Pfam" id="PF00873">
    <property type="entry name" value="ACR_tran"/>
    <property type="match status" value="1"/>
</dbReference>
<feature type="transmembrane region" description="Helical" evidence="1">
    <location>
        <begin position="12"/>
        <end position="29"/>
    </location>
</feature>
<feature type="transmembrane region" description="Helical" evidence="1">
    <location>
        <begin position="994"/>
        <end position="1020"/>
    </location>
</feature>
<comment type="caution">
    <text evidence="2">The sequence shown here is derived from an EMBL/GenBank/DDBJ whole genome shotgun (WGS) entry which is preliminary data.</text>
</comment>
<dbReference type="GO" id="GO:0042910">
    <property type="term" value="F:xenobiotic transmembrane transporter activity"/>
    <property type="evidence" value="ECO:0007669"/>
    <property type="project" value="TreeGrafter"/>
</dbReference>
<feature type="transmembrane region" description="Helical" evidence="1">
    <location>
        <begin position="891"/>
        <end position="911"/>
    </location>
</feature>
<dbReference type="Gene3D" id="3.30.70.1440">
    <property type="entry name" value="Multidrug efflux transporter AcrB pore domain"/>
    <property type="match status" value="1"/>
</dbReference>
<feature type="transmembrane region" description="Helical" evidence="1">
    <location>
        <begin position="432"/>
        <end position="457"/>
    </location>
</feature>
<feature type="transmembrane region" description="Helical" evidence="1">
    <location>
        <begin position="917"/>
        <end position="941"/>
    </location>
</feature>
<dbReference type="InterPro" id="IPR001036">
    <property type="entry name" value="Acrflvin-R"/>
</dbReference>
<keyword evidence="1" id="KW-0812">Transmembrane</keyword>
<feature type="transmembrane region" description="Helical" evidence="1">
    <location>
        <begin position="361"/>
        <end position="381"/>
    </location>
</feature>
<feature type="transmembrane region" description="Helical" evidence="1">
    <location>
        <begin position="865"/>
        <end position="884"/>
    </location>
</feature>
<feature type="transmembrane region" description="Helical" evidence="1">
    <location>
        <begin position="961"/>
        <end position="982"/>
    </location>
</feature>
<dbReference type="SUPFAM" id="SSF82866">
    <property type="entry name" value="Multidrug efflux transporter AcrB transmembrane domain"/>
    <property type="match status" value="2"/>
</dbReference>
<feature type="transmembrane region" description="Helical" evidence="1">
    <location>
        <begin position="338"/>
        <end position="354"/>
    </location>
</feature>
<evidence type="ECO:0000313" key="2">
    <source>
        <dbReference type="EMBL" id="HFC98770.1"/>
    </source>
</evidence>
<evidence type="ECO:0000256" key="1">
    <source>
        <dbReference type="SAM" id="Phobius"/>
    </source>
</evidence>
<dbReference type="AlphaFoldDB" id="A0A7C3CHE7"/>
<dbReference type="Gene3D" id="3.30.2090.10">
    <property type="entry name" value="Multidrug efflux transporter AcrB TolC docking domain, DN and DC subdomains"/>
    <property type="match status" value="2"/>
</dbReference>
<dbReference type="SUPFAM" id="SSF82714">
    <property type="entry name" value="Multidrug efflux transporter AcrB TolC docking domain, DN and DC subdomains"/>
    <property type="match status" value="2"/>
</dbReference>
<keyword evidence="1" id="KW-0472">Membrane</keyword>
<dbReference type="Gene3D" id="3.30.70.1430">
    <property type="entry name" value="Multidrug efflux transporter AcrB pore domain"/>
    <property type="match status" value="2"/>
</dbReference>
<dbReference type="GO" id="GO:0005886">
    <property type="term" value="C:plasma membrane"/>
    <property type="evidence" value="ECO:0007669"/>
    <property type="project" value="TreeGrafter"/>
</dbReference>
<dbReference type="PANTHER" id="PTHR32063">
    <property type="match status" value="1"/>
</dbReference>
<sequence length="1037" mass="116332">MSFVERYLKNPYLITSILLLAVVLGFMSFRKMPLNLFPDANYPKIAVVLVWPGASAEDMEDKVARPVEKELATLDLVRKVRSSSRDEVAAVSVEFEYKKSLDSAEVDVSAALNRIWASLPRGLLPPRIFRVSDATVPVLTLAVYPRAGSPLDLAKVRQIADNELREALLRIPKVAQVEVFGGYFPEIRVEVFRDKLSRYGLNLSQVISALYAQNLNIPGGLLIRRKNQILIKVAGERLEREKLLDLVVARTPQGEIHLRDIARVKTLYTERESFFHGNGRPAIGINILRPEKGHVTETLEAFHRAFPRIKRQFPDLVFEIADTQENLIRTSVSNMIDALRDAVLLTVLVIFVLLARMRMTLLAAISIPFTYFMTFFGMWILGFELNIVTLTAVILAVGLLLDDAIVVIENIDRHHHLGKPPFRAAVEGTREIMLADFAGTITTVAVLVPILFIGGYVQKILRQLASVLILALLSSYVVSITVIPLLSQKILKPQGERNILERFLFRISEGVLEPLRNFFVRLFDFAATKRLLFIGPLGIGLLMVSLRQMPLVGRDLMPPMDTGIIKIAFETQANTSLSETERIVNRMEKIIRQTPGFIRMATMVGSEPGVISFGAERTPQQGLITVHFIDRFHRKENIWQIEDRLRREFLKIPGLRYVHVYDFGATPLSSIAAPIDVMISGPDPKILDGLADEVVARLHRVRGLVSISRNWYLDKREIRVLPNLERLTHYGLSPLDLARTIRTAFSGAVASVLRVPGEDGYVIRVRFPETERLSLSDLKTLLIPTAKGPIPLSEVAEIRAAQTLTVYKRQALSPVVDVLGYRYTTAITHLQDQVNRLLSDLPLPRGYRLSQEGEIKHMKESFGRLRRALILALVLLYFSLVPTFRSFVDPLTIMVAIPLSLIGAVWGLLIVGRHFCMPAAMGMILLSGIVVNNSILLIDFIKKARAEGKGRREAIEGAIRVRTRPIVMTALGTITGMLPIAAERALGLERLSPLAVVAIGGLFVSTFLTLLYVPLFYTLFEDLKNKLSKIRRRFSHE</sequence>
<name>A0A7C3CHE7_9BACT</name>
<feature type="transmembrane region" description="Helical" evidence="1">
    <location>
        <begin position="463"/>
        <end position="487"/>
    </location>
</feature>
<dbReference type="InterPro" id="IPR027463">
    <property type="entry name" value="AcrB_DN_DC_subdom"/>
</dbReference>
<feature type="transmembrane region" description="Helical" evidence="1">
    <location>
        <begin position="387"/>
        <end position="411"/>
    </location>
</feature>
<proteinExistence type="predicted"/>
<keyword evidence="1" id="KW-1133">Transmembrane helix</keyword>
<dbReference type="Proteomes" id="UP000886043">
    <property type="component" value="Unassembled WGS sequence"/>
</dbReference>
<gene>
    <name evidence="2" type="ORF">ENJ40_10040</name>
</gene>
<protein>
    <submittedName>
        <fullName evidence="2">Efflux RND transporter permease subunit</fullName>
    </submittedName>
</protein>
<dbReference type="Gene3D" id="1.20.1640.10">
    <property type="entry name" value="Multidrug efflux transporter AcrB transmembrane domain"/>
    <property type="match status" value="2"/>
</dbReference>
<dbReference type="SUPFAM" id="SSF82693">
    <property type="entry name" value="Multidrug efflux transporter AcrB pore domain, PN1, PN2, PC1 and PC2 subdomains"/>
    <property type="match status" value="3"/>
</dbReference>
<dbReference type="PANTHER" id="PTHR32063:SF0">
    <property type="entry name" value="SWARMING MOTILITY PROTEIN SWRC"/>
    <property type="match status" value="1"/>
</dbReference>
<dbReference type="EMBL" id="DRMH01000139">
    <property type="protein sequence ID" value="HFC98770.1"/>
    <property type="molecule type" value="Genomic_DNA"/>
</dbReference>
<feature type="transmembrane region" description="Helical" evidence="1">
    <location>
        <begin position="531"/>
        <end position="549"/>
    </location>
</feature>